<keyword evidence="5 10" id="KW-0489">Methyltransferase</keyword>
<evidence type="ECO:0000256" key="2">
    <source>
        <dbReference type="ARBA" id="ARBA00005528"/>
    </source>
</evidence>
<dbReference type="AlphaFoldDB" id="A0A372MHB7"/>
<dbReference type="Proteomes" id="UP000264002">
    <property type="component" value="Unassembled WGS sequence"/>
</dbReference>
<comment type="similarity">
    <text evidence="2 10">Belongs to the RNA methyltransferase RsmE family.</text>
</comment>
<evidence type="ECO:0000256" key="5">
    <source>
        <dbReference type="ARBA" id="ARBA00022603"/>
    </source>
</evidence>
<dbReference type="InterPro" id="IPR046886">
    <property type="entry name" value="RsmE_MTase_dom"/>
</dbReference>
<dbReference type="Gene3D" id="3.40.1280.10">
    <property type="match status" value="1"/>
</dbReference>
<dbReference type="CDD" id="cd18084">
    <property type="entry name" value="RsmE-like"/>
    <property type="match status" value="1"/>
</dbReference>
<evidence type="ECO:0000256" key="6">
    <source>
        <dbReference type="ARBA" id="ARBA00022679"/>
    </source>
</evidence>
<evidence type="ECO:0000256" key="9">
    <source>
        <dbReference type="ARBA" id="ARBA00047944"/>
    </source>
</evidence>
<feature type="domain" description="Ribosomal RNA small subunit methyltransferase E methyltransferase" evidence="11">
    <location>
        <begin position="75"/>
        <end position="233"/>
    </location>
</feature>
<evidence type="ECO:0000256" key="7">
    <source>
        <dbReference type="ARBA" id="ARBA00022691"/>
    </source>
</evidence>
<accession>A0A372MHB7</accession>
<organism evidence="12 13">
    <name type="scientific">Sphaerochaeta halotolerans</name>
    <dbReference type="NCBI Taxonomy" id="2293840"/>
    <lineage>
        <taxon>Bacteria</taxon>
        <taxon>Pseudomonadati</taxon>
        <taxon>Spirochaetota</taxon>
        <taxon>Spirochaetia</taxon>
        <taxon>Spirochaetales</taxon>
        <taxon>Sphaerochaetaceae</taxon>
        <taxon>Sphaerochaeta</taxon>
    </lineage>
</organism>
<reference evidence="12 13" key="2">
    <citation type="submission" date="2018-09" db="EMBL/GenBank/DDBJ databases">
        <title>Genome of Sphaerochaeta halotolerans strain 4-11.</title>
        <authorList>
            <person name="Nazina T.N."/>
            <person name="Sokolova D.S."/>
        </authorList>
    </citation>
    <scope>NUCLEOTIDE SEQUENCE [LARGE SCALE GENOMIC DNA]</scope>
    <source>
        <strain evidence="12 13">4-11</strain>
    </source>
</reference>
<comment type="caution">
    <text evidence="12">The sequence shown here is derived from an EMBL/GenBank/DDBJ whole genome shotgun (WGS) entry which is preliminary data.</text>
</comment>
<dbReference type="InterPro" id="IPR006700">
    <property type="entry name" value="RsmE"/>
</dbReference>
<comment type="function">
    <text evidence="8 10">Specifically methylates the N3 position of the uracil ring of uridine 1498 (m3U1498) in 16S rRNA. Acts on the fully assembled 30S ribosomal subunit.</text>
</comment>
<keyword evidence="4 10" id="KW-0698">rRNA processing</keyword>
<dbReference type="Pfam" id="PF04452">
    <property type="entry name" value="Methyltrans_RNA"/>
    <property type="match status" value="1"/>
</dbReference>
<keyword evidence="7 10" id="KW-0949">S-adenosyl-L-methionine</keyword>
<dbReference type="SUPFAM" id="SSF75217">
    <property type="entry name" value="alpha/beta knot"/>
    <property type="match status" value="1"/>
</dbReference>
<evidence type="ECO:0000256" key="1">
    <source>
        <dbReference type="ARBA" id="ARBA00004496"/>
    </source>
</evidence>
<dbReference type="NCBIfam" id="TIGR00046">
    <property type="entry name" value="RsmE family RNA methyltransferase"/>
    <property type="match status" value="1"/>
</dbReference>
<dbReference type="GO" id="GO:0070475">
    <property type="term" value="P:rRNA base methylation"/>
    <property type="evidence" value="ECO:0007669"/>
    <property type="project" value="TreeGrafter"/>
</dbReference>
<dbReference type="PIRSF" id="PIRSF015601">
    <property type="entry name" value="MTase_slr0722"/>
    <property type="match status" value="1"/>
</dbReference>
<keyword evidence="3 10" id="KW-0963">Cytoplasm</keyword>
<dbReference type="InterPro" id="IPR029028">
    <property type="entry name" value="Alpha/beta_knot_MTases"/>
</dbReference>
<keyword evidence="13" id="KW-1185">Reference proteome</keyword>
<comment type="catalytic activity">
    <reaction evidence="9 10">
        <text>uridine(1498) in 16S rRNA + S-adenosyl-L-methionine = N(3)-methyluridine(1498) in 16S rRNA + S-adenosyl-L-homocysteine + H(+)</text>
        <dbReference type="Rhea" id="RHEA:42920"/>
        <dbReference type="Rhea" id="RHEA-COMP:10283"/>
        <dbReference type="Rhea" id="RHEA-COMP:10284"/>
        <dbReference type="ChEBI" id="CHEBI:15378"/>
        <dbReference type="ChEBI" id="CHEBI:57856"/>
        <dbReference type="ChEBI" id="CHEBI:59789"/>
        <dbReference type="ChEBI" id="CHEBI:65315"/>
        <dbReference type="ChEBI" id="CHEBI:74502"/>
        <dbReference type="EC" id="2.1.1.193"/>
    </reaction>
</comment>
<dbReference type="GO" id="GO:0005737">
    <property type="term" value="C:cytoplasm"/>
    <property type="evidence" value="ECO:0007669"/>
    <property type="project" value="UniProtKB-SubCell"/>
</dbReference>
<dbReference type="RefSeq" id="WP_117330541.1">
    <property type="nucleotide sequence ID" value="NZ_QUWK01000007.1"/>
</dbReference>
<evidence type="ECO:0000256" key="4">
    <source>
        <dbReference type="ARBA" id="ARBA00022552"/>
    </source>
</evidence>
<evidence type="ECO:0000256" key="10">
    <source>
        <dbReference type="PIRNR" id="PIRNR015601"/>
    </source>
</evidence>
<dbReference type="GO" id="GO:0070042">
    <property type="term" value="F:rRNA (uridine-N3-)-methyltransferase activity"/>
    <property type="evidence" value="ECO:0007669"/>
    <property type="project" value="TreeGrafter"/>
</dbReference>
<gene>
    <name evidence="12" type="ORF">DYP60_08325</name>
</gene>
<evidence type="ECO:0000259" key="11">
    <source>
        <dbReference type="Pfam" id="PF04452"/>
    </source>
</evidence>
<proteinExistence type="inferred from homology"/>
<dbReference type="PANTHER" id="PTHR30027:SF3">
    <property type="entry name" value="16S RRNA (URACIL(1498)-N(3))-METHYLTRANSFERASE"/>
    <property type="match status" value="1"/>
</dbReference>
<dbReference type="EC" id="2.1.1.193" evidence="10"/>
<evidence type="ECO:0000313" key="12">
    <source>
        <dbReference type="EMBL" id="RFU94843.1"/>
    </source>
</evidence>
<dbReference type="PANTHER" id="PTHR30027">
    <property type="entry name" value="RIBOSOMAL RNA SMALL SUBUNIT METHYLTRANSFERASE E"/>
    <property type="match status" value="1"/>
</dbReference>
<comment type="subcellular location">
    <subcellularLocation>
        <location evidence="1 10">Cytoplasm</location>
    </subcellularLocation>
</comment>
<reference evidence="13" key="1">
    <citation type="submission" date="2018-08" db="EMBL/GenBank/DDBJ databases">
        <authorList>
            <person name="Grouzdev D.S."/>
            <person name="Krutkina M.S."/>
        </authorList>
    </citation>
    <scope>NUCLEOTIDE SEQUENCE [LARGE SCALE GENOMIC DNA]</scope>
    <source>
        <strain evidence="13">4-11</strain>
    </source>
</reference>
<dbReference type="InterPro" id="IPR029026">
    <property type="entry name" value="tRNA_m1G_MTases_N"/>
</dbReference>
<protein>
    <recommendedName>
        <fullName evidence="10">Ribosomal RNA small subunit methyltransferase E</fullName>
        <ecNumber evidence="10">2.1.1.193</ecNumber>
    </recommendedName>
</protein>
<keyword evidence="6 10" id="KW-0808">Transferase</keyword>
<evidence type="ECO:0000256" key="8">
    <source>
        <dbReference type="ARBA" id="ARBA00025699"/>
    </source>
</evidence>
<sequence>MNIILFSSLEPMNELPMKDHRARHIKKILHLGVGDTFQAGVVNKSKGLATITKMDEKGISFTYEVEDEQASKLYPVTLIVAQVRPISMRRILREAVSLGVGSLILCTTDTAEKSYAQANLYTSGEYKSILLDGAMQSGQSGVSSVQFASSLKEAIGLLPPDAKRIVLDNVWDGIPLSMLQLEENQPAVLAIGGERGFSDRERTLFREHAFQFASLGKRILRTETACSAGVAILLGRMGLL</sequence>
<name>A0A372MHB7_9SPIR</name>
<evidence type="ECO:0000313" key="13">
    <source>
        <dbReference type="Proteomes" id="UP000264002"/>
    </source>
</evidence>
<evidence type="ECO:0000256" key="3">
    <source>
        <dbReference type="ARBA" id="ARBA00022490"/>
    </source>
</evidence>
<dbReference type="EMBL" id="QUWK01000007">
    <property type="protein sequence ID" value="RFU94843.1"/>
    <property type="molecule type" value="Genomic_DNA"/>
</dbReference>